<dbReference type="CDD" id="cd00719">
    <property type="entry name" value="GIY-YIG_SF"/>
    <property type="match status" value="1"/>
</dbReference>
<evidence type="ECO:0000256" key="2">
    <source>
        <dbReference type="ARBA" id="ARBA00022737"/>
    </source>
</evidence>
<dbReference type="Pfam" id="PF17963">
    <property type="entry name" value="Big_9"/>
    <property type="match status" value="4"/>
</dbReference>
<protein>
    <submittedName>
        <fullName evidence="5">Tandem-95 repeat protein</fullName>
    </submittedName>
</protein>
<dbReference type="InterPro" id="IPR006530">
    <property type="entry name" value="YD"/>
</dbReference>
<dbReference type="InterPro" id="IPR013783">
    <property type="entry name" value="Ig-like_fold"/>
</dbReference>
<reference evidence="5 6" key="1">
    <citation type="submission" date="2019-12" db="EMBL/GenBank/DDBJ databases">
        <title>Complete genome sequence of Microcystis aeruginosa strain FD4.</title>
        <authorList>
            <person name="Urakawa H."/>
        </authorList>
    </citation>
    <scope>NUCLEOTIDE SEQUENCE [LARGE SCALE GENOMIC DNA]</scope>
    <source>
        <strain evidence="5 6">FD4</strain>
    </source>
</reference>
<dbReference type="InterPro" id="IPR045351">
    <property type="entry name" value="DUF6531"/>
</dbReference>
<dbReference type="SUPFAM" id="SSF53300">
    <property type="entry name" value="vWA-like"/>
    <property type="match status" value="1"/>
</dbReference>
<dbReference type="InterPro" id="IPR038081">
    <property type="entry name" value="CalX-like_sf"/>
</dbReference>
<dbReference type="Gene3D" id="3.40.50.410">
    <property type="entry name" value="von Willebrand factor, type A domain"/>
    <property type="match status" value="1"/>
</dbReference>
<dbReference type="InterPro" id="IPR056823">
    <property type="entry name" value="TEN-like_YD-shell"/>
</dbReference>
<dbReference type="Pfam" id="PF00092">
    <property type="entry name" value="VWA"/>
    <property type="match status" value="1"/>
</dbReference>
<dbReference type="NCBIfam" id="TIGR01643">
    <property type="entry name" value="YD_repeat_2x"/>
    <property type="match status" value="13"/>
</dbReference>
<feature type="domain" description="VWFA" evidence="4">
    <location>
        <begin position="1601"/>
        <end position="1790"/>
    </location>
</feature>
<organism evidence="5 6">
    <name type="scientific">Microcystis aeruginosa FD4</name>
    <dbReference type="NCBI Taxonomy" id="2686288"/>
    <lineage>
        <taxon>Bacteria</taxon>
        <taxon>Bacillati</taxon>
        <taxon>Cyanobacteriota</taxon>
        <taxon>Cyanophyceae</taxon>
        <taxon>Oscillatoriophycideae</taxon>
        <taxon>Chroococcales</taxon>
        <taxon>Microcystaceae</taxon>
        <taxon>Microcystis</taxon>
    </lineage>
</organism>
<dbReference type="GO" id="GO:0007154">
    <property type="term" value="P:cell communication"/>
    <property type="evidence" value="ECO:0007669"/>
    <property type="project" value="InterPro"/>
</dbReference>
<evidence type="ECO:0000256" key="3">
    <source>
        <dbReference type="ARBA" id="ARBA00022837"/>
    </source>
</evidence>
<dbReference type="NCBIfam" id="TIGR03696">
    <property type="entry name" value="Rhs_assc_core"/>
    <property type="match status" value="1"/>
</dbReference>
<keyword evidence="1" id="KW-0732">Signal</keyword>
<dbReference type="SUPFAM" id="SSF52317">
    <property type="entry name" value="Class I glutamine amidotransferase-like"/>
    <property type="match status" value="1"/>
</dbReference>
<dbReference type="RefSeq" id="WP_158201888.1">
    <property type="nucleotide sequence ID" value="NZ_CP046973.1"/>
</dbReference>
<dbReference type="SMART" id="SM00327">
    <property type="entry name" value="VWA"/>
    <property type="match status" value="1"/>
</dbReference>
<dbReference type="SMART" id="SM00736">
    <property type="entry name" value="CADG"/>
    <property type="match status" value="7"/>
</dbReference>
<dbReference type="Gene3D" id="2.180.10.10">
    <property type="entry name" value="RHS repeat-associated core"/>
    <property type="match status" value="4"/>
</dbReference>
<dbReference type="InterPro" id="IPR050708">
    <property type="entry name" value="T6SS_VgrG/RHS"/>
</dbReference>
<accession>A0A857D9B0</accession>
<evidence type="ECO:0000256" key="1">
    <source>
        <dbReference type="ARBA" id="ARBA00022729"/>
    </source>
</evidence>
<evidence type="ECO:0000259" key="4">
    <source>
        <dbReference type="PROSITE" id="PS50234"/>
    </source>
</evidence>
<dbReference type="InterPro" id="IPR015919">
    <property type="entry name" value="Cadherin-like_sf"/>
</dbReference>
<dbReference type="Pfam" id="PF03160">
    <property type="entry name" value="Calx-beta"/>
    <property type="match status" value="1"/>
</dbReference>
<dbReference type="GO" id="GO:0016020">
    <property type="term" value="C:membrane"/>
    <property type="evidence" value="ECO:0007669"/>
    <property type="project" value="InterPro"/>
</dbReference>
<dbReference type="SMART" id="SM00089">
    <property type="entry name" value="PKD"/>
    <property type="match status" value="2"/>
</dbReference>
<dbReference type="InterPro" id="IPR003644">
    <property type="entry name" value="Calx_beta"/>
</dbReference>
<gene>
    <name evidence="5" type="ORF">GQR42_24005</name>
</gene>
<dbReference type="PANTHER" id="PTHR32305:SF15">
    <property type="entry name" value="PROTEIN RHSA-RELATED"/>
    <property type="match status" value="1"/>
</dbReference>
<dbReference type="SUPFAM" id="SSF141072">
    <property type="entry name" value="CalX-like"/>
    <property type="match status" value="1"/>
</dbReference>
<dbReference type="InterPro" id="IPR022409">
    <property type="entry name" value="PKD/Chitinase_dom"/>
</dbReference>
<dbReference type="PROSITE" id="PS50234">
    <property type="entry name" value="VWFA"/>
    <property type="match status" value="1"/>
</dbReference>
<evidence type="ECO:0000313" key="5">
    <source>
        <dbReference type="EMBL" id="QGZ92115.1"/>
    </source>
</evidence>
<dbReference type="Pfam" id="PF05345">
    <property type="entry name" value="He_PIG"/>
    <property type="match status" value="10"/>
</dbReference>
<dbReference type="Proteomes" id="UP000438345">
    <property type="component" value="Chromosome"/>
</dbReference>
<dbReference type="Pfam" id="PF25023">
    <property type="entry name" value="TEN_YD-shell"/>
    <property type="match status" value="3"/>
</dbReference>
<dbReference type="InterPro" id="IPR031325">
    <property type="entry name" value="RHS_repeat"/>
</dbReference>
<dbReference type="InterPro" id="IPR022385">
    <property type="entry name" value="Rhs_assc_core"/>
</dbReference>
<dbReference type="SMART" id="SM00237">
    <property type="entry name" value="Calx_beta"/>
    <property type="match status" value="1"/>
</dbReference>
<evidence type="ECO:0000313" key="6">
    <source>
        <dbReference type="Proteomes" id="UP000438345"/>
    </source>
</evidence>
<dbReference type="InterPro" id="IPR006644">
    <property type="entry name" value="Cadg"/>
</dbReference>
<dbReference type="InterPro" id="IPR029062">
    <property type="entry name" value="Class_I_gatase-like"/>
</dbReference>
<dbReference type="Pfam" id="PF05593">
    <property type="entry name" value="RHS_repeat"/>
    <property type="match status" value="6"/>
</dbReference>
<dbReference type="Pfam" id="PF20148">
    <property type="entry name" value="DUF6531"/>
    <property type="match status" value="1"/>
</dbReference>
<dbReference type="EMBL" id="CP046973">
    <property type="protein sequence ID" value="QGZ92115.1"/>
    <property type="molecule type" value="Genomic_DNA"/>
</dbReference>
<name>A0A857D9B0_MICAE</name>
<proteinExistence type="predicted"/>
<sequence length="4298" mass="467350">MATAPSMLAPTTPEVAPQVTPLTLSSPSNFLAPVSAAASDNLANQSDSLLSTPLLVNPEAANFSFSDQDTSWLGTPQITQLDDLGEVLVVPGNPSERVNMVVQWTLREAAFNNEVGFFLVDALGGVEGIAPGEEGFAEAALSSPSRQTLFNSGNQAGNWREFTVAGGSRLGFYVIQNNTSANWLENNRQNQGQSGLAFFSLKGANPDNFDHSQSSHLGRGIWRLNWEDLTGGGDQDFNDVVFNIAQAGIVLAGDKGQPVPLTVEAVSQDADFQSEMGYYLVDTPDGEINGIKPGDQGYLAAALSGDRHQVIFASGKAFDSKTFNVPSGKYLGWYLVANGTTEQAIAKGENAPPVFFSYAAANEDGLNHVHAQQDSQTWTWEDFWGGGDRDFNDLVFRFSFGEPIGEPIQLPSLSIENTTVTEGNTGTQSANFTVRLSAPTNTTVTAQFTTTDGTAQAGKDYESSTGILTFAPGEVEKKIAVAVKGDTISEPTETFTVNLTGVTNAILIQGEGIGTILDNDNSLNPPVNNPPVTDADKTITLPEDSQPIPLNINPPTDIDGDTLTVSVTQLPDNSKGRITLADGTVINVGDEISINSLTSLLYRPLADVNGNGGNFVYTVSDGKGGSDSQTISFIITPENTSDNNPPVTDADKTITLPEDSQPIPLNINPPTDIDGDTLTVSVTQLPDNSKGRITLADGTVINVGDEISINSLTSLLYTPLADVNGNGGNFVYTVSDGKGGNDSQTISFIITPENTSGNNPPVTDADKTITLPEDSQPIPLNINPPTDIDGDNLTVTVTQLPDNTKGKITLGNGTVINVGDEISINSLTSLLYTPLADVNGNGGNFVYTVSDGKGGNDSQTISFVLIAVSDNSILLREDNIFSKQYQQTISVPVDSSLLSFTYNDLNFDTTDPDSINDAFEVALVDAQGNSLIHTIQPNRDAFFNITENQPSAFASGVSIAGMTVKVNLTGVTPGDATLIFRLVNNDSDTQTSVRIKNIQLLAGDGTIAPTVTPEIEPTAISKPIDFSQLSDVSSSLNADYLRTSFNQDNKTLYADFVVLNQGEYVVDSPLVVAIKSISEPTVQVVGANGLTPEGLPYYNLSNLVNSNTLDPDEITQDKTLAFLNPQEFQFTYELVFLGKLNTAPNFISDPDIEGLINKPYIYDADATDLEGDTLTYSLLTAPNGMTIESDTGKISWTPGTNTVGNYSISVQVKDGRGGIDQQDYTLSVIAPPPNRPPIITSIPVVDARVSQNKSGKIIVANDEWTLSDFGFSNAPEDAKLFAQNIADYFTGGEKGSFLGYSNNFGLTASKLAEALTSDGHQWTVNTNLSFTLETLQQYDGVFVGGFPAKNQVLIDYVNQGGNVYLLAGTGTTGTFIQPGNEANAWKDFLNNFGLSLANQWNEIYGNIPINPSPHPIFVGIDKLYQANGQTIIDLNSNDNQGILIAKSNNGQGLYAVYDPNFQAQNAYIYDVEALDPDSDILTYELVKSPTGMWIEPETGIIRWLPTANQIGLQDITVKVSDGKGGIAEQKYQILVQPEIGNQTPVFVSVPLTQFNLPNLSNNPSGNVNLQGLDLTLLPDETFRQNVALTLPTGDSSTGSADIVFVVDESGSMSGYQAWIRDMVSTLESTLIGKGITSNRYGLIGFGNSGVYGRILNVGSNSPFGNANQLSSAINQLQINGGREDGYDGIDEALTNLSFRQGAAINIILVTDEDRDVANSSLSFSSILNSLSNKNALLNVVVDGNFRDSNNQVILGVDSENQGYKADNNGNYLITNIGTVSGSATTKRDYIDLALATEGAAWDLNQLRNGGLVGTSFTKAFVDVKAQEIVEQLPLTLISSDPNVSFKNLTGIISGIGNGETASFDFELKGDGIVRSFDLLFVRLGSSTILGSIPVTINNNYLYLTQAVDPDNDTLTYSLLKAPTGATINPQSGQIQWQPKQGGNHQFTIQVDDGLGGRTTQDYTVTVNVGSPNNAPMITSIAPNQAAIGRPYLYEIQATDPDEDILAYYLSEAPEGVTLDRQTGRLTWTPTQPQLGNQTVKIRVLDGRGGETTQTLNLTVTPDLNNQEPQISSLPLTQIQEGGVYRYQIVANDGNGDLLTVDLPLKPDGMTLNEATREIIWQPTREQAGTHDLVIRIRDGYGGLTLQSFQITVNSLNNAPIITSNPDLEAIANLPYQYQIEAQDADGDSLSYRLENAPNGMTIDTDTGLLNWTANDTQIGQIPVTIIVKDSQGAETRQTYNLNVLAFAPNHTPEITSTPRNSVALGTSYFYALNTSDPDGDPLTINLQTSPTGMTLNKQGLITWTPEANQLGNHTVKVQVSDGRGGFAEQEWAIAVVSQRSNNQAPQILSTPSLKANINQVYQYNLVGNDPDGDPIFWSLETRPEGMSVDVNKGTIRWQPKLDQIGLHEVVIQAIDTQGATTTQRFTLAVNGVNLPPSITSVPLTRTVTNQPYTYTVVAKDPENGILTYNLGRKPNGMTIDRTGKIQWTPTQIGNYDIDVLVTDNQGATTTQNYQLVVGTQIINQAPNITSTPLFIANVGNPYQYQIQASDPDGQSLTYQLIESPQGMTINTNTGLVQWNTPITGNYKVVVAAFDSLGLGVTQGYNLTAKVNSLPVIRSTTPPTGAVPGVPYRYDIQATDPDGGILTYSLDPASQAKGITLDESGRLSWTPSNSQTGIHAITLTITDAAGGKVTQSFNLTVAPDTTAPKVIINRNKNFTNKGEAVSFQVSATDNVGIANLQLLINNTPVVIDSNGVATFTPTNPGIITAKAFASDAAGNKAEATTNVNVLDPTDTEAPSVSLDLSGIANYEITAPTPIKGSVNDTNLAYYALEVAPADGSAPFKEMFRGTTPVTNGVLGVLDPTLLPNDTYQVRLVAYDVNGKGNGVAELLDVSGDLKLGNFQLSFTDLEIPVGGIPITLTRTYNTLNSNNKDDFGYGWRMEFRDADVRTSLPKDELYEEYGFRSVGFKEGDAVYITLPGGKRERFTFKLEAIKVMGIPLTALMGNRALFVPKFVADKGSTSTLSVETAGVVLIRGQNGQVVPFSGGSAFAHYHPQDWGNYYQLTTKEGIVYNIDATTGDINSITNRNSDKLNFTDAGITSSNGLKVTFGRDTQGRITTVTDPMGKQIKYEYDSKGDLIKVTDRENNTTQFKYNNANPHYLDQIIDPLGRTGIKNEYDQNGRLTKVFNGEGKAVQLEYNPDNFVYSVKDPLGNSTTYESDARGNIITEIDANGGIIKRTYDDSNNLLSETNPEGEKLSYTYDSKGNKLSETDALGNVTRHTYNSKNDLLTTTDALGNVVTNTYDSRGNLLSITGLSNGTITLNYNNNGLLTQLTPGEGTTKYEYDFRGNVTKEINPLGHEITYTYDGNGNRLTETRKLTTANGIRTLVTKTEYDSKGNIIKVTDAEGNISQTIYDAAGQKIKEIDALGRVTKYVYSEGGQLLETIYPDATPHNDSDNPRTRKEYDAANRVTADIDELGRPTQYQYDALGRLIYTIYPDLTPNDNTDNPRKETRYDKAGRVIAEVDERGNITRYTYDDAGRRTETILPDSTPNDDTDNPRILVTYDALGRQISQTDPLGRKTQFVYDNLGRPTGQIFADNTSISSTFDQAGRVIAKIDQEGNKTKYEYNALGQLTAVIDALNNRTEYGYDELENLITQKDAKANITKYEYDGIGRRIATQLPLNQHSTTQYDQVGNIVSTTDFNGEIITFIYDERNRLIKKALPNNEQVIYTYTLTGQRATETDGNGTITYQYDSRNRLLSRLDPDGVKIEYTYDAAGNRTSVNIPSGKTSYTFDEQNRLKTVTDFSNGVTTYTYDLAGNLIKTTLPNGTIETREYDLLNRLLYLQNSNSTSIINSFRYTLDKVGNRLTVVEQDGRKVNCEYDDIYRLLEEEVIDGTTRTISYTYDAVSNRLTRNDSVEGNTTYQYDKNDRLLKEVTNGVTTNYTYDNNGNTLSKTTGTDKVNYQWNAENRLVGVDTDGDGTNNIVNRYDRDGIRVAQTVNGEETSFLVDKNRDYAQVLEEYTPSKIIKAAYVYGNDLISQVRDNQRSFYHVDGLGSTRALTDLSGAVIDRYIYEAFGRILNQVGTSQNVYLFAGEQHDFNLELDYLRARYYDTKTGRFSSRDSFEGFIQTPVALHKYLYANGNPVNYIDPSGFISSLTEFAIVQHIQGILRNTTSSQAIRVTLKETGCYLFEFAVEEAVTQGVYIFIDDIGTYVGQSVDIERRLREHGDRIVKQLAKIKIISPDPQDLRRIEQYILDRVRDALELGQEALRRDGSGVSNRINPLNQRAREFLRNTINLC</sequence>
<dbReference type="GO" id="GO:0005509">
    <property type="term" value="F:calcium ion binding"/>
    <property type="evidence" value="ECO:0007669"/>
    <property type="project" value="InterPro"/>
</dbReference>
<dbReference type="Gene3D" id="2.60.40.10">
    <property type="entry name" value="Immunoglobulins"/>
    <property type="match status" value="12"/>
</dbReference>
<dbReference type="SUPFAM" id="SSF49313">
    <property type="entry name" value="Cadherin-like"/>
    <property type="match status" value="11"/>
</dbReference>
<dbReference type="InterPro" id="IPR002035">
    <property type="entry name" value="VWF_A"/>
</dbReference>
<dbReference type="InterPro" id="IPR036465">
    <property type="entry name" value="vWFA_dom_sf"/>
</dbReference>
<dbReference type="Gene3D" id="2.60.40.2030">
    <property type="match status" value="1"/>
</dbReference>
<dbReference type="Pfam" id="PF13448">
    <property type="entry name" value="DUF4114"/>
    <property type="match status" value="2"/>
</dbReference>
<dbReference type="InterPro" id="IPR025193">
    <property type="entry name" value="DUF4114"/>
</dbReference>
<keyword evidence="3" id="KW-0106">Calcium</keyword>
<dbReference type="PANTHER" id="PTHR32305">
    <property type="match status" value="1"/>
</dbReference>
<keyword evidence="2" id="KW-0677">Repeat</keyword>
<dbReference type="NCBIfam" id="NF012211">
    <property type="entry name" value="tand_rpt_95"/>
    <property type="match status" value="1"/>
</dbReference>